<dbReference type="Proteomes" id="UP000219329">
    <property type="component" value="Unassembled WGS sequence"/>
</dbReference>
<protein>
    <recommendedName>
        <fullName evidence="4 5">Kynureninase</fullName>
        <ecNumber evidence="4 5">3.7.1.3</ecNumber>
    </recommendedName>
</protein>
<evidence type="ECO:0000256" key="3">
    <source>
        <dbReference type="ARBA" id="ARBA00022898"/>
    </source>
</evidence>
<dbReference type="Gene3D" id="3.40.640.10">
    <property type="entry name" value="Type I PLP-dependent aspartate aminotransferase-like (Major domain)"/>
    <property type="match status" value="1"/>
</dbReference>
<evidence type="ECO:0000256" key="4">
    <source>
        <dbReference type="NCBIfam" id="TIGR01814"/>
    </source>
</evidence>
<accession>A0A2A5WAZ2</accession>
<evidence type="ECO:0000256" key="5">
    <source>
        <dbReference type="PIRNR" id="PIRNR038800"/>
    </source>
</evidence>
<dbReference type="InterPro" id="IPR015421">
    <property type="entry name" value="PyrdxlP-dep_Trfase_major"/>
</dbReference>
<organism evidence="6 7">
    <name type="scientific">OM182 bacterium MED-G28</name>
    <dbReference type="NCBI Taxonomy" id="1986256"/>
    <lineage>
        <taxon>Bacteria</taxon>
        <taxon>Pseudomonadati</taxon>
        <taxon>Pseudomonadota</taxon>
        <taxon>Gammaproteobacteria</taxon>
        <taxon>OMG group</taxon>
        <taxon>OM182 clade</taxon>
    </lineage>
</organism>
<comment type="caution">
    <text evidence="6">The sequence shown here is derived from an EMBL/GenBank/DDBJ whole genome shotgun (WGS) entry which is preliminary data.</text>
</comment>
<dbReference type="InterPro" id="IPR010111">
    <property type="entry name" value="Kynureninase"/>
</dbReference>
<evidence type="ECO:0000313" key="6">
    <source>
        <dbReference type="EMBL" id="PDH33427.1"/>
    </source>
</evidence>
<dbReference type="UniPathway" id="UPA00253">
    <property type="reaction ID" value="UER00329"/>
</dbReference>
<dbReference type="GO" id="GO:0019441">
    <property type="term" value="P:L-tryptophan catabolic process to kynurenine"/>
    <property type="evidence" value="ECO:0007669"/>
    <property type="project" value="TreeGrafter"/>
</dbReference>
<comment type="catalytic activity">
    <reaction evidence="5">
        <text>L-kynurenine + H2O = anthranilate + L-alanine + H(+)</text>
        <dbReference type="Rhea" id="RHEA:16813"/>
        <dbReference type="ChEBI" id="CHEBI:15377"/>
        <dbReference type="ChEBI" id="CHEBI:15378"/>
        <dbReference type="ChEBI" id="CHEBI:16567"/>
        <dbReference type="ChEBI" id="CHEBI:57959"/>
        <dbReference type="ChEBI" id="CHEBI:57972"/>
        <dbReference type="EC" id="3.7.1.3"/>
    </reaction>
</comment>
<dbReference type="GO" id="GO:0097053">
    <property type="term" value="P:L-kynurenine catabolic process"/>
    <property type="evidence" value="ECO:0007669"/>
    <property type="project" value="UniProtKB-UniPathway"/>
</dbReference>
<comment type="cofactor">
    <cofactor evidence="5">
        <name>pyridoxal 5'-phosphate</name>
        <dbReference type="ChEBI" id="CHEBI:597326"/>
    </cofactor>
</comment>
<comment type="pathway">
    <text evidence="5">Amino-acid degradation; L-kynurenine degradation; L-alanine and anthranilate from L-kynurenine: step 1/1.</text>
</comment>
<dbReference type="PANTHER" id="PTHR14084:SF0">
    <property type="entry name" value="KYNURENINASE"/>
    <property type="match status" value="1"/>
</dbReference>
<dbReference type="PANTHER" id="PTHR14084">
    <property type="entry name" value="KYNURENINASE"/>
    <property type="match status" value="1"/>
</dbReference>
<dbReference type="GO" id="GO:0043420">
    <property type="term" value="P:anthranilate metabolic process"/>
    <property type="evidence" value="ECO:0007669"/>
    <property type="project" value="TreeGrafter"/>
</dbReference>
<keyword evidence="3 5" id="KW-0663">Pyridoxal phosphate</keyword>
<name>A0A2A5WAZ2_9GAMM</name>
<comment type="function">
    <text evidence="5">Catalyzes the cleavage of L-kynurenine (L-Kyn) and L-3-hydroxykynurenine (L-3OHKyn) into anthranilic acid (AA) and 3-hydroxyanthranilic acid (3-OHAA), respectively.</text>
</comment>
<dbReference type="Gene3D" id="3.90.1150.10">
    <property type="entry name" value="Aspartate Aminotransferase, domain 1"/>
    <property type="match status" value="1"/>
</dbReference>
<dbReference type="Pfam" id="PF22580">
    <property type="entry name" value="KYNU_C"/>
    <property type="match status" value="1"/>
</dbReference>
<dbReference type="EMBL" id="NTJZ01000008">
    <property type="protein sequence ID" value="PDH33427.1"/>
    <property type="molecule type" value="Genomic_DNA"/>
</dbReference>
<dbReference type="InterPro" id="IPR015424">
    <property type="entry name" value="PyrdxlP-dep_Trfase"/>
</dbReference>
<dbReference type="GO" id="GO:0030429">
    <property type="term" value="F:kynureninase activity"/>
    <property type="evidence" value="ECO:0007669"/>
    <property type="project" value="UniProtKB-UniRule"/>
</dbReference>
<comment type="pathway">
    <text evidence="5">Cofactor biosynthesis; NAD(+) biosynthesis; quinolinate from L-kynurenine: step 2/3.</text>
</comment>
<comment type="subunit">
    <text evidence="5">Homodimer.</text>
</comment>
<dbReference type="PIRSF" id="PIRSF038800">
    <property type="entry name" value="KYNU"/>
    <property type="match status" value="1"/>
</dbReference>
<dbReference type="InterPro" id="IPR015422">
    <property type="entry name" value="PyrdxlP-dep_Trfase_small"/>
</dbReference>
<evidence type="ECO:0000256" key="1">
    <source>
        <dbReference type="ARBA" id="ARBA00022642"/>
    </source>
</evidence>
<dbReference type="NCBIfam" id="TIGR01814">
    <property type="entry name" value="kynureninase"/>
    <property type="match status" value="1"/>
</dbReference>
<proteinExistence type="inferred from homology"/>
<dbReference type="AlphaFoldDB" id="A0A2A5WAZ2"/>
<sequence length="411" mass="45795">MRLEVIKELDSADPFAEVRKAFSIPVNKIYLDGNSLGPLTLVAKKRALEVIEQQWGNDLISSWNLHDWINLPIKVGEKIGPLLGASSNQTICCDSVSINLFKLITCALAGNPERTTILSTTNNFPTDLYVAEGIQRLLGENRCRLQLVENHELNSALKQKPGVLLLTQTDYRTGEIFDIEELTSQAHANGTPVIWDLSHSVGVLPLEMDKWNVDFAVGCTYKYLNGGPGAPAFLYVAHNQQENCVQPLSGWMGHKAPFEFLLNYTPCNGISKFLSGTPPILSMSVLDAALTVYEKVDIHQLREKSIQLTELFMSLLSETGTLRQLQLCSPISAKIRGSQLAFAHQNSFGICQALAAKQVIADFRSPDLLRFGFSPLTLRYEDIWLAVEALQEVMAEERYLLPEYNKKLKVT</sequence>
<keyword evidence="2 5" id="KW-0378">Hydrolase</keyword>
<dbReference type="GO" id="GO:0030170">
    <property type="term" value="F:pyridoxal phosphate binding"/>
    <property type="evidence" value="ECO:0007669"/>
    <property type="project" value="UniProtKB-UniRule"/>
</dbReference>
<dbReference type="GO" id="GO:0009435">
    <property type="term" value="P:NAD+ biosynthetic process"/>
    <property type="evidence" value="ECO:0007669"/>
    <property type="project" value="UniProtKB-UniRule"/>
</dbReference>
<dbReference type="EC" id="3.7.1.3" evidence="4 5"/>
<comment type="similarity">
    <text evidence="5">Belongs to the kynureninase family.</text>
</comment>
<comment type="catalytic activity">
    <reaction evidence="5">
        <text>3-hydroxy-L-kynurenine + H2O = 3-hydroxyanthranilate + L-alanine + H(+)</text>
        <dbReference type="Rhea" id="RHEA:25143"/>
        <dbReference type="ChEBI" id="CHEBI:15377"/>
        <dbReference type="ChEBI" id="CHEBI:15378"/>
        <dbReference type="ChEBI" id="CHEBI:36559"/>
        <dbReference type="ChEBI" id="CHEBI:57972"/>
        <dbReference type="ChEBI" id="CHEBI:58125"/>
        <dbReference type="EC" id="3.7.1.3"/>
    </reaction>
</comment>
<evidence type="ECO:0000256" key="2">
    <source>
        <dbReference type="ARBA" id="ARBA00022801"/>
    </source>
</evidence>
<reference evidence="6 7" key="1">
    <citation type="submission" date="2017-08" db="EMBL/GenBank/DDBJ databases">
        <title>Fine stratification of microbial communities through a metagenomic profile of the photic zone.</title>
        <authorList>
            <person name="Haro-Moreno J.M."/>
            <person name="Lopez-Perez M."/>
            <person name="De La Torre J."/>
            <person name="Picazo A."/>
            <person name="Camacho A."/>
            <person name="Rodriguez-Valera F."/>
        </authorList>
    </citation>
    <scope>NUCLEOTIDE SEQUENCE [LARGE SCALE GENOMIC DNA]</scope>
    <source>
        <strain evidence="6">MED-G28</strain>
    </source>
</reference>
<dbReference type="SUPFAM" id="SSF53383">
    <property type="entry name" value="PLP-dependent transferases"/>
    <property type="match status" value="1"/>
</dbReference>
<evidence type="ECO:0000313" key="7">
    <source>
        <dbReference type="Proteomes" id="UP000219329"/>
    </source>
</evidence>
<dbReference type="UniPathway" id="UPA00334">
    <property type="reaction ID" value="UER00455"/>
</dbReference>
<gene>
    <name evidence="6" type="primary">kynU</name>
    <name evidence="6" type="ORF">CNF02_08240</name>
</gene>
<dbReference type="GO" id="GO:0005737">
    <property type="term" value="C:cytoplasm"/>
    <property type="evidence" value="ECO:0007669"/>
    <property type="project" value="UniProtKB-UniRule"/>
</dbReference>
<keyword evidence="1 5" id="KW-0662">Pyridine nucleotide biosynthesis</keyword>